<keyword evidence="4" id="KW-1185">Reference proteome</keyword>
<accession>A0AA87Z8T9</accession>
<feature type="domain" description="Disease resistance protein At4g27190-like leucine-rich repeats" evidence="2">
    <location>
        <begin position="60"/>
        <end position="154"/>
    </location>
</feature>
<reference evidence="3" key="1">
    <citation type="submission" date="2023-07" db="EMBL/GenBank/DDBJ databases">
        <title>draft genome sequence of fig (Ficus carica).</title>
        <authorList>
            <person name="Takahashi T."/>
            <person name="Nishimura K."/>
        </authorList>
    </citation>
    <scope>NUCLEOTIDE SEQUENCE</scope>
</reference>
<protein>
    <recommendedName>
        <fullName evidence="2">Disease resistance protein At4g27190-like leucine-rich repeats domain-containing protein</fullName>
    </recommendedName>
</protein>
<dbReference type="Gene3D" id="3.80.10.10">
    <property type="entry name" value="Ribonuclease Inhibitor"/>
    <property type="match status" value="1"/>
</dbReference>
<evidence type="ECO:0000256" key="1">
    <source>
        <dbReference type="ARBA" id="ARBA00022821"/>
    </source>
</evidence>
<dbReference type="InterPro" id="IPR032675">
    <property type="entry name" value="LRR_dom_sf"/>
</dbReference>
<proteinExistence type="predicted"/>
<dbReference type="AlphaFoldDB" id="A0AA87Z8T9"/>
<evidence type="ECO:0000259" key="2">
    <source>
        <dbReference type="Pfam" id="PF23247"/>
    </source>
</evidence>
<dbReference type="InterPro" id="IPR057135">
    <property type="entry name" value="At4g27190-like_LRR"/>
</dbReference>
<dbReference type="InterPro" id="IPR050905">
    <property type="entry name" value="Plant_NBS-LRR"/>
</dbReference>
<dbReference type="EMBL" id="BTGU01004515">
    <property type="protein sequence ID" value="GMN28309.1"/>
    <property type="molecule type" value="Genomic_DNA"/>
</dbReference>
<comment type="caution">
    <text evidence="3">The sequence shown here is derived from an EMBL/GenBank/DDBJ whole genome shotgun (WGS) entry which is preliminary data.</text>
</comment>
<keyword evidence="1" id="KW-0611">Plant defense</keyword>
<dbReference type="Proteomes" id="UP001187192">
    <property type="component" value="Unassembled WGS sequence"/>
</dbReference>
<dbReference type="SUPFAM" id="SSF52047">
    <property type="entry name" value="RNI-like"/>
    <property type="match status" value="1"/>
</dbReference>
<evidence type="ECO:0000313" key="4">
    <source>
        <dbReference type="Proteomes" id="UP001187192"/>
    </source>
</evidence>
<dbReference type="PANTHER" id="PTHR33463:SF145">
    <property type="entry name" value="NB-ARC DOMAIN-CONTAINING PROTEIN"/>
    <property type="match status" value="1"/>
</dbReference>
<evidence type="ECO:0000313" key="3">
    <source>
        <dbReference type="EMBL" id="GMN28309.1"/>
    </source>
</evidence>
<dbReference type="PANTHER" id="PTHR33463">
    <property type="entry name" value="NB-ARC DOMAIN-CONTAINING PROTEIN-RELATED"/>
    <property type="match status" value="1"/>
</dbReference>
<gene>
    <name evidence="3" type="ORF">TIFTF001_046222</name>
</gene>
<name>A0AA87Z8T9_FICCA</name>
<organism evidence="3 4">
    <name type="scientific">Ficus carica</name>
    <name type="common">Common fig</name>
    <dbReference type="NCBI Taxonomy" id="3494"/>
    <lineage>
        <taxon>Eukaryota</taxon>
        <taxon>Viridiplantae</taxon>
        <taxon>Streptophyta</taxon>
        <taxon>Embryophyta</taxon>
        <taxon>Tracheophyta</taxon>
        <taxon>Spermatophyta</taxon>
        <taxon>Magnoliopsida</taxon>
        <taxon>eudicotyledons</taxon>
        <taxon>Gunneridae</taxon>
        <taxon>Pentapetalae</taxon>
        <taxon>rosids</taxon>
        <taxon>fabids</taxon>
        <taxon>Rosales</taxon>
        <taxon>Moraceae</taxon>
        <taxon>Ficeae</taxon>
        <taxon>Ficus</taxon>
    </lineage>
</organism>
<sequence length="349" mass="38996">MGSSFVLSSLIGIGCRVRMGADTGGMCLISTSLDLSRLPLQTIWHESVPLFKSFCSLGKEELTFKDCHLLEEVFNFEWLNCNEDDATPFFPLQRLVLTNLSSLKSIWKNAPRGSPYFRHLKQLSISKCNRLKSIFAPSIAMCLVGLEKMEISVCLQSLCNLESFYFGSHVSICPSLKDLDMNTFASANSIGNSKVGKGVLFGEADQNHAEKLTRLSVLKLRQANQIEHLLEEDYYNDVISGITNSVFQSLKTVKLSHCDRLKAPLFPCWLSLKNLTILSVDLELVSLPNLTSFCSVDQCTTNFDLPGLRNAVVAYCNELKFFCHGDVSAPKLRTVEMDYDYKALAREGL</sequence>
<dbReference type="Pfam" id="PF23247">
    <property type="entry name" value="LRR_RPS2"/>
    <property type="match status" value="1"/>
</dbReference>